<comment type="pathway">
    <text evidence="5">Cofactor biosynthesis; coenzyme A biosynthesis; CoA from (R)-pantothenate: step 1/5.</text>
</comment>
<keyword evidence="15" id="KW-1185">Reference proteome</keyword>
<dbReference type="UniPathway" id="UPA00241">
    <property type="reaction ID" value="UER00352"/>
</dbReference>
<keyword evidence="12" id="KW-0630">Potassium</keyword>
<dbReference type="InterPro" id="IPR004619">
    <property type="entry name" value="Type_III_PanK"/>
</dbReference>
<dbReference type="PATRIC" id="fig|1265820.5.peg.1555"/>
<keyword evidence="11" id="KW-0067">ATP-binding</keyword>
<evidence type="ECO:0000256" key="8">
    <source>
        <dbReference type="ARBA" id="ARBA00022679"/>
    </source>
</evidence>
<dbReference type="AlphaFoldDB" id="W7CD54"/>
<evidence type="ECO:0000256" key="9">
    <source>
        <dbReference type="ARBA" id="ARBA00022741"/>
    </source>
</evidence>
<evidence type="ECO:0000256" key="5">
    <source>
        <dbReference type="ARBA" id="ARBA00005225"/>
    </source>
</evidence>
<evidence type="ECO:0000256" key="4">
    <source>
        <dbReference type="ARBA" id="ARBA00004496"/>
    </source>
</evidence>
<protein>
    <recommendedName>
        <fullName evidence="6">pantothenate kinase</fullName>
        <ecNumber evidence="6">2.7.1.33</ecNumber>
    </recommendedName>
</protein>
<dbReference type="EC" id="2.7.1.33" evidence="6"/>
<comment type="caution">
    <text evidence="14">The sequence shown here is derived from an EMBL/GenBank/DDBJ whole genome shotgun (WGS) entry which is preliminary data.</text>
</comment>
<organism evidence="14 15">
    <name type="scientific">Listeria cornellensis FSL F6-0969</name>
    <dbReference type="NCBI Taxonomy" id="1265820"/>
    <lineage>
        <taxon>Bacteria</taxon>
        <taxon>Bacillati</taxon>
        <taxon>Bacillota</taxon>
        <taxon>Bacilli</taxon>
        <taxon>Bacillales</taxon>
        <taxon>Listeriaceae</taxon>
        <taxon>Listeria</taxon>
    </lineage>
</organism>
<comment type="cofactor">
    <cofactor evidence="2">
        <name>K(+)</name>
        <dbReference type="ChEBI" id="CHEBI:29103"/>
    </cofactor>
</comment>
<evidence type="ECO:0000256" key="3">
    <source>
        <dbReference type="ARBA" id="ARBA00001972"/>
    </source>
</evidence>
<evidence type="ECO:0000256" key="12">
    <source>
        <dbReference type="ARBA" id="ARBA00022958"/>
    </source>
</evidence>
<evidence type="ECO:0000256" key="13">
    <source>
        <dbReference type="ARBA" id="ARBA00022993"/>
    </source>
</evidence>
<keyword evidence="7" id="KW-0963">Cytoplasm</keyword>
<dbReference type="GO" id="GO:0004594">
    <property type="term" value="F:pantothenate kinase activity"/>
    <property type="evidence" value="ECO:0007669"/>
    <property type="project" value="UniProtKB-EC"/>
</dbReference>
<name>W7CD54_9LIST</name>
<keyword evidence="10 14" id="KW-0418">Kinase</keyword>
<dbReference type="Proteomes" id="UP000019254">
    <property type="component" value="Unassembled WGS sequence"/>
</dbReference>
<evidence type="ECO:0000256" key="7">
    <source>
        <dbReference type="ARBA" id="ARBA00022490"/>
    </source>
</evidence>
<evidence type="ECO:0000256" key="2">
    <source>
        <dbReference type="ARBA" id="ARBA00001958"/>
    </source>
</evidence>
<dbReference type="InterPro" id="IPR043129">
    <property type="entry name" value="ATPase_NBD"/>
</dbReference>
<proteinExistence type="predicted"/>
<dbReference type="SUPFAM" id="SSF53067">
    <property type="entry name" value="Actin-like ATPase domain"/>
    <property type="match status" value="1"/>
</dbReference>
<comment type="catalytic activity">
    <reaction evidence="1">
        <text>(R)-pantothenate + ATP = (R)-4'-phosphopantothenate + ADP + H(+)</text>
        <dbReference type="Rhea" id="RHEA:16373"/>
        <dbReference type="ChEBI" id="CHEBI:10986"/>
        <dbReference type="ChEBI" id="CHEBI:15378"/>
        <dbReference type="ChEBI" id="CHEBI:29032"/>
        <dbReference type="ChEBI" id="CHEBI:30616"/>
        <dbReference type="ChEBI" id="CHEBI:456216"/>
        <dbReference type="EC" id="2.7.1.33"/>
    </reaction>
</comment>
<dbReference type="STRING" id="1265820.PCORN_07940"/>
<evidence type="ECO:0000313" key="14">
    <source>
        <dbReference type="EMBL" id="EUJ30718.1"/>
    </source>
</evidence>
<evidence type="ECO:0000256" key="6">
    <source>
        <dbReference type="ARBA" id="ARBA00012102"/>
    </source>
</evidence>
<dbReference type="Pfam" id="PF03309">
    <property type="entry name" value="Pan_kinase"/>
    <property type="match status" value="1"/>
</dbReference>
<gene>
    <name evidence="14" type="ORF">PCORN_07940</name>
</gene>
<keyword evidence="9" id="KW-0547">Nucleotide-binding</keyword>
<evidence type="ECO:0000256" key="11">
    <source>
        <dbReference type="ARBA" id="ARBA00022840"/>
    </source>
</evidence>
<keyword evidence="8 14" id="KW-0808">Transferase</keyword>
<comment type="subcellular location">
    <subcellularLocation>
        <location evidence="4">Cytoplasm</location>
    </subcellularLocation>
</comment>
<dbReference type="GO" id="GO:0015937">
    <property type="term" value="P:coenzyme A biosynthetic process"/>
    <property type="evidence" value="ECO:0007669"/>
    <property type="project" value="UniProtKB-UniPathway"/>
</dbReference>
<keyword evidence="13" id="KW-0173">Coenzyme A biosynthesis</keyword>
<reference evidence="14 15" key="1">
    <citation type="journal article" date="2014" name="Int. J. Syst. Evol. Microbiol.">
        <title>Listeria floridensis sp. nov., Listeria aquatica sp. nov., Listeria cornellensis sp. nov., Listeria riparia sp. nov. and Listeria grandensis sp. nov., from agricultural and natural environments.</title>
        <authorList>
            <person name="den Bakker H.C."/>
            <person name="Warchocki S."/>
            <person name="Wright E.M."/>
            <person name="Allred A.F."/>
            <person name="Ahlstrom C."/>
            <person name="Manuel C.S."/>
            <person name="Stasiewicz M.J."/>
            <person name="Burrell A."/>
            <person name="Roof S."/>
            <person name="Strawn L."/>
            <person name="Fortes E.D."/>
            <person name="Nightingale K.K."/>
            <person name="Kephart D."/>
            <person name="Wiedmann M."/>
        </authorList>
    </citation>
    <scope>NUCLEOTIDE SEQUENCE [LARGE SCALE GENOMIC DNA]</scope>
    <source>
        <strain evidence="15">FSL F6-969</strain>
    </source>
</reference>
<comment type="cofactor">
    <cofactor evidence="3">
        <name>NH4(+)</name>
        <dbReference type="ChEBI" id="CHEBI:28938"/>
    </cofactor>
</comment>
<accession>W7CD54</accession>
<evidence type="ECO:0000256" key="1">
    <source>
        <dbReference type="ARBA" id="ARBA00001206"/>
    </source>
</evidence>
<dbReference type="GO" id="GO:0005737">
    <property type="term" value="C:cytoplasm"/>
    <property type="evidence" value="ECO:0007669"/>
    <property type="project" value="UniProtKB-SubCell"/>
</dbReference>
<evidence type="ECO:0000256" key="10">
    <source>
        <dbReference type="ARBA" id="ARBA00022777"/>
    </source>
</evidence>
<dbReference type="GO" id="GO:0005524">
    <property type="term" value="F:ATP binding"/>
    <property type="evidence" value="ECO:0007669"/>
    <property type="project" value="UniProtKB-KW"/>
</dbReference>
<evidence type="ECO:0000313" key="15">
    <source>
        <dbReference type="Proteomes" id="UP000019254"/>
    </source>
</evidence>
<dbReference type="EMBL" id="AODE01000015">
    <property type="protein sequence ID" value="EUJ30718.1"/>
    <property type="molecule type" value="Genomic_DNA"/>
</dbReference>
<sequence>MILVIDVGNTNITIGVYEGKELRKHWRMTTDRHRTSDELGMMVLDFFSVWWYFCKGYRWNHYFFCRTTDYAFSGSDVL</sequence>
<dbReference type="Gene3D" id="3.30.420.40">
    <property type="match status" value="1"/>
</dbReference>